<gene>
    <name evidence="1" type="ORF">NP596_01810</name>
</gene>
<sequence length="531" mass="60003">MGIHKNDNKLHKITFRLFAILFSYEFFFSENVSAFDWRVRPSLSMSEVFSDNLELSDNAKKSGFVSEVSPGILIYGSSPWSNLNLNYRLQGLHNAGGSDAFDINHQLQMNSLYQALRNTLFIQTSSSISQQNISNTFITTDNLTGNNSRVESKNFSISPYWTPHFGQYANGLFKVGYQKSSFDTTNSNTASSALLNQLSDSESFSRQARLSSGSKFSSVRWNLNYSSDDQSRVTGSDVRFEQYTGDARYYFNRKYNAFIRAGYENNDFETASDSVNNGFFYTFGAQWNPSMFYSLEAGYGNNKHVTVRVNPSANLSAFVTFQNKEVGLNTGNSWDANLLYRAKQASVRFTYSQDTTTVQQVLANQLIFADPDEDESSNTSDPSLLVFNPNLPNLGLGNDVIINKQANLSFTFQTGKSFYNASLYNTRRNYEPSLVEDNVYGASAGWRWQFDPRLNLYLRPNWQSTDSSSTSAGNSQRYDVALGLTRGMSINLGRRLLMNTSLEFRHIKQQSDVSTNDYTENRATANFAVRF</sequence>
<evidence type="ECO:0000313" key="1">
    <source>
        <dbReference type="EMBL" id="MCQ8127178.1"/>
    </source>
</evidence>
<dbReference type="InterPro" id="IPR017467">
    <property type="entry name" value="CHP03016_PEP-CTERM"/>
</dbReference>
<evidence type="ECO:0000313" key="2">
    <source>
        <dbReference type="Proteomes" id="UP001524586"/>
    </source>
</evidence>
<dbReference type="RefSeq" id="WP_256613558.1">
    <property type="nucleotide sequence ID" value="NZ_JANIBK010000005.1"/>
</dbReference>
<organism evidence="1 2">
    <name type="scientific">Methylomonas rivi</name>
    <dbReference type="NCBI Taxonomy" id="2952226"/>
    <lineage>
        <taxon>Bacteria</taxon>
        <taxon>Pseudomonadati</taxon>
        <taxon>Pseudomonadota</taxon>
        <taxon>Gammaproteobacteria</taxon>
        <taxon>Methylococcales</taxon>
        <taxon>Methylococcaceae</taxon>
        <taxon>Methylomonas</taxon>
    </lineage>
</organism>
<comment type="caution">
    <text evidence="1">The sequence shown here is derived from an EMBL/GenBank/DDBJ whole genome shotgun (WGS) entry which is preliminary data.</text>
</comment>
<reference evidence="1 2" key="1">
    <citation type="submission" date="2022-07" db="EMBL/GenBank/DDBJ databases">
        <title>Methylomonas rivi sp. nov., Methylomonas rosea sp. nov., Methylomonas aureus sp. nov. and Methylomonas subterranea sp. nov., four novel methanotrophs isolated from a freshwater creek and the deep terrestrial subsurface.</title>
        <authorList>
            <person name="Abin C."/>
            <person name="Sankaranarayanan K."/>
            <person name="Garner C."/>
            <person name="Sindelar R."/>
            <person name="Kotary K."/>
            <person name="Garner R."/>
            <person name="Barclay S."/>
            <person name="Lawson P."/>
            <person name="Krumholz L."/>
        </authorList>
    </citation>
    <scope>NUCLEOTIDE SEQUENCE [LARGE SCALE GENOMIC DNA]</scope>
    <source>
        <strain evidence="1 2">WSC-6</strain>
    </source>
</reference>
<dbReference type="NCBIfam" id="TIGR03016">
    <property type="entry name" value="pepcterm_hypo_1"/>
    <property type="match status" value="1"/>
</dbReference>
<dbReference type="EMBL" id="JANIBK010000005">
    <property type="protein sequence ID" value="MCQ8127178.1"/>
    <property type="molecule type" value="Genomic_DNA"/>
</dbReference>
<keyword evidence="2" id="KW-1185">Reference proteome</keyword>
<dbReference type="Proteomes" id="UP001524586">
    <property type="component" value="Unassembled WGS sequence"/>
</dbReference>
<accession>A0ABT1U034</accession>
<protein>
    <submittedName>
        <fullName evidence="1">TIGR03016 family PEP-CTERM system-associated outer membrane protein</fullName>
    </submittedName>
</protein>
<proteinExistence type="predicted"/>
<name>A0ABT1U034_9GAMM</name>